<protein>
    <submittedName>
        <fullName evidence="2">Uncharacterized protein</fullName>
    </submittedName>
</protein>
<dbReference type="EMBL" id="VGJX01000006">
    <property type="protein sequence ID" value="MBM3273553.1"/>
    <property type="molecule type" value="Genomic_DNA"/>
</dbReference>
<evidence type="ECO:0000256" key="1">
    <source>
        <dbReference type="SAM" id="Coils"/>
    </source>
</evidence>
<sequence length="224" mass="24733">MARPRTGGLGGTSALSALPDHALHAYVDRKTADVRKLQQDLKKAIEEYVGAPAGSGGDKIREALEGRMRDLFEQIDDLGSDLRKTLGELIARVAERRRKAGQAAETRYLEDKSAFSRWLEEYDRRRQMAKKLEEIEKFLESLELGRLANLAFLNWVGAIDGVGGFAPTDVKSGATAEAVEKQVRLIERPKPPRARTDRLRLGKATTGRLDATVLSLLEVPAARA</sequence>
<proteinExistence type="predicted"/>
<dbReference type="Proteomes" id="UP000703893">
    <property type="component" value="Unassembled WGS sequence"/>
</dbReference>
<feature type="coiled-coil region" evidence="1">
    <location>
        <begin position="27"/>
        <end position="81"/>
    </location>
</feature>
<gene>
    <name evidence="2" type="ORF">FJZ00_00265</name>
</gene>
<keyword evidence="1" id="KW-0175">Coiled coil</keyword>
<dbReference type="AlphaFoldDB" id="A0A937X1I4"/>
<organism evidence="2 3">
    <name type="scientific">Candidatus Tanganyikabacteria bacterium</name>
    <dbReference type="NCBI Taxonomy" id="2961651"/>
    <lineage>
        <taxon>Bacteria</taxon>
        <taxon>Bacillati</taxon>
        <taxon>Candidatus Sericytochromatia</taxon>
        <taxon>Candidatus Tanganyikabacteria</taxon>
    </lineage>
</organism>
<reference evidence="2 3" key="1">
    <citation type="submission" date="2019-03" db="EMBL/GenBank/DDBJ databases">
        <title>Lake Tanganyika Metagenome-Assembled Genomes (MAGs).</title>
        <authorList>
            <person name="Tran P."/>
        </authorList>
    </citation>
    <scope>NUCLEOTIDE SEQUENCE [LARGE SCALE GENOMIC DNA]</scope>
    <source>
        <strain evidence="2">K_DeepCast_65m_m2_236</strain>
    </source>
</reference>
<evidence type="ECO:0000313" key="3">
    <source>
        <dbReference type="Proteomes" id="UP000703893"/>
    </source>
</evidence>
<evidence type="ECO:0000313" key="2">
    <source>
        <dbReference type="EMBL" id="MBM3273553.1"/>
    </source>
</evidence>
<comment type="caution">
    <text evidence="2">The sequence shown here is derived from an EMBL/GenBank/DDBJ whole genome shotgun (WGS) entry which is preliminary data.</text>
</comment>
<name>A0A937X1I4_9BACT</name>
<accession>A0A937X1I4</accession>